<sequence length="100" mass="10612">MFESTYVSGVAIPNFDRAISAALADSEFEGGGHTMVVAIENPEGQIYRVVECEGLGAYMHVTGVLEDLGLDDVLADEIEGADGLDSRFVVTEDTRAAADQ</sequence>
<dbReference type="AlphaFoldDB" id="A0A557QSN4"/>
<dbReference type="RefSeq" id="WP_144309831.1">
    <property type="nucleotide sequence ID" value="NZ_VMNK01000010.1"/>
</dbReference>
<reference evidence="1 2" key="1">
    <citation type="submission" date="2019-07" db="EMBL/GenBank/DDBJ databases">
        <title>The pathways for chlorine oxyanion respiration interact through the shared metabolite chlorate.</title>
        <authorList>
            <person name="Barnum T.P."/>
            <person name="Cheng Y."/>
            <person name="Hill K.A."/>
            <person name="Lucas L.N."/>
            <person name="Carlson H.K."/>
            <person name="Coates J.D."/>
        </authorList>
    </citation>
    <scope>NUCLEOTIDE SEQUENCE [LARGE SCALE GENOMIC DNA]</scope>
    <source>
        <strain evidence="1 2">SFB-3</strain>
    </source>
</reference>
<accession>A0A557QSN4</accession>
<dbReference type="OrthoDB" id="9133154at2"/>
<organism evidence="1 2">
    <name type="scientific">Denitromonas halophila</name>
    <dbReference type="NCBI Taxonomy" id="1629404"/>
    <lineage>
        <taxon>Bacteria</taxon>
        <taxon>Pseudomonadati</taxon>
        <taxon>Pseudomonadota</taxon>
        <taxon>Betaproteobacteria</taxon>
        <taxon>Rhodocyclales</taxon>
        <taxon>Zoogloeaceae</taxon>
        <taxon>Denitromonas</taxon>
    </lineage>
</organism>
<dbReference type="EMBL" id="VMNK01000010">
    <property type="protein sequence ID" value="TVO55922.1"/>
    <property type="molecule type" value="Genomic_DNA"/>
</dbReference>
<gene>
    <name evidence="1" type="ORF">FHP91_11980</name>
</gene>
<keyword evidence="2" id="KW-1185">Reference proteome</keyword>
<name>A0A557QSN4_9RHOO</name>
<dbReference type="Proteomes" id="UP000319502">
    <property type="component" value="Unassembled WGS sequence"/>
</dbReference>
<evidence type="ECO:0000313" key="2">
    <source>
        <dbReference type="Proteomes" id="UP000319502"/>
    </source>
</evidence>
<protein>
    <submittedName>
        <fullName evidence="1">Uncharacterized protein</fullName>
    </submittedName>
</protein>
<evidence type="ECO:0000313" key="1">
    <source>
        <dbReference type="EMBL" id="TVO55922.1"/>
    </source>
</evidence>
<comment type="caution">
    <text evidence="1">The sequence shown here is derived from an EMBL/GenBank/DDBJ whole genome shotgun (WGS) entry which is preliminary data.</text>
</comment>
<proteinExistence type="predicted"/>